<feature type="domain" description="Spore germination protein N-terminal" evidence="10">
    <location>
        <begin position="24"/>
        <end position="200"/>
    </location>
</feature>
<dbReference type="InterPro" id="IPR008844">
    <property type="entry name" value="Spore_GerAC-like"/>
</dbReference>
<dbReference type="Pfam" id="PF05504">
    <property type="entry name" value="Spore_GerAC"/>
    <property type="match status" value="1"/>
</dbReference>
<evidence type="ECO:0000256" key="7">
    <source>
        <dbReference type="ARBA" id="ARBA00023288"/>
    </source>
</evidence>
<evidence type="ECO:0000256" key="6">
    <source>
        <dbReference type="ARBA" id="ARBA00023139"/>
    </source>
</evidence>
<keyword evidence="3" id="KW-0309">Germination</keyword>
<evidence type="ECO:0000256" key="4">
    <source>
        <dbReference type="ARBA" id="ARBA00022729"/>
    </source>
</evidence>
<comment type="subcellular location">
    <subcellularLocation>
        <location evidence="1">Membrane</location>
        <topology evidence="1">Lipid-anchor</topology>
    </subcellularLocation>
</comment>
<evidence type="ECO:0000313" key="12">
    <source>
        <dbReference type="Proteomes" id="UP000077271"/>
    </source>
</evidence>
<dbReference type="InterPro" id="IPR046953">
    <property type="entry name" value="Spore_GerAC-like_C"/>
</dbReference>
<evidence type="ECO:0000256" key="5">
    <source>
        <dbReference type="ARBA" id="ARBA00023136"/>
    </source>
</evidence>
<evidence type="ECO:0000313" key="11">
    <source>
        <dbReference type="EMBL" id="OAH56503.1"/>
    </source>
</evidence>
<comment type="caution">
    <text evidence="11">The sequence shown here is derived from an EMBL/GenBank/DDBJ whole genome shotgun (WGS) entry which is preliminary data.</text>
</comment>
<dbReference type="Gene3D" id="3.30.300.210">
    <property type="entry name" value="Nutrient germinant receptor protein C, domain 3"/>
    <property type="match status" value="1"/>
</dbReference>
<dbReference type="Pfam" id="PF25198">
    <property type="entry name" value="Spore_GerAC_N"/>
    <property type="match status" value="1"/>
</dbReference>
<dbReference type="PANTHER" id="PTHR35789">
    <property type="entry name" value="SPORE GERMINATION PROTEIN B3"/>
    <property type="match status" value="1"/>
</dbReference>
<gene>
    <name evidence="11" type="ORF">AWH48_20050</name>
</gene>
<keyword evidence="6" id="KW-0564">Palmitate</keyword>
<dbReference type="GO" id="GO:0016020">
    <property type="term" value="C:membrane"/>
    <property type="evidence" value="ECO:0007669"/>
    <property type="project" value="UniProtKB-SubCell"/>
</dbReference>
<evidence type="ECO:0000256" key="3">
    <source>
        <dbReference type="ARBA" id="ARBA00022544"/>
    </source>
</evidence>
<name>A0A177KT25_9BACI</name>
<sequence>MNRKWVFLFLLTIIVLFLSGCWGKREITELAFVSAYALDVNEEGKYVATLQVVNPGNVAGGLQGGGGQSSPPTIVYSVTGHNLSDMNALITQEISRRPYYAHTELVVISDELAKEEGLPPVMDELERDIQFRTTTKVVIAKDTKARHLLTTLTGLDKIPSVKIAKTLEVTEEMLGETLNVDVHDLINLLASTGKEPVLAGFTLKGDPEQGKKMESIQSSKPEATPKADGLAVFKEGKLIDWIHGETARGTLWTLDKIKNTTTSIRWEKEKKAIAYNVTRQQTKVSATITKGRPKILISTRAEGDIAEVKVPVDLTDPLVIEKIEKELGKEIKDEIEKAVQQAQKNKSDIFGFGEIVDRTDPKVWKKLEMDWNDRTFAELEVDVKVNALIRRTGLTNNSLHTTLKKEEK</sequence>
<feature type="region of interest" description="Disordered" evidence="8">
    <location>
        <begin position="207"/>
        <end position="226"/>
    </location>
</feature>
<dbReference type="RefSeq" id="WP_018395699.1">
    <property type="nucleotide sequence ID" value="NZ_LQWZ01000022.1"/>
</dbReference>
<reference evidence="11 12" key="1">
    <citation type="submission" date="2016-01" db="EMBL/GenBank/DDBJ databases">
        <title>Investigation of taxonomic status of Bacillus aminovorans.</title>
        <authorList>
            <person name="Verma A."/>
            <person name="Pal Y."/>
            <person name="Krishnamurthi S."/>
        </authorList>
    </citation>
    <scope>NUCLEOTIDE SEQUENCE [LARGE SCALE GENOMIC DNA]</scope>
    <source>
        <strain evidence="11 12">DSM 4337</strain>
    </source>
</reference>
<comment type="similarity">
    <text evidence="2">Belongs to the GerABKC lipoprotein family.</text>
</comment>
<dbReference type="InterPro" id="IPR038501">
    <property type="entry name" value="Spore_GerAC_C_sf"/>
</dbReference>
<keyword evidence="5" id="KW-0472">Membrane</keyword>
<dbReference type="AlphaFoldDB" id="A0A177KT25"/>
<evidence type="ECO:0000256" key="1">
    <source>
        <dbReference type="ARBA" id="ARBA00004635"/>
    </source>
</evidence>
<organism evidence="11 12">
    <name type="scientific">Domibacillus aminovorans</name>
    <dbReference type="NCBI Taxonomy" id="29332"/>
    <lineage>
        <taxon>Bacteria</taxon>
        <taxon>Bacillati</taxon>
        <taxon>Bacillota</taxon>
        <taxon>Bacilli</taxon>
        <taxon>Bacillales</taxon>
        <taxon>Bacillaceae</taxon>
        <taxon>Domibacillus</taxon>
    </lineage>
</organism>
<dbReference type="PROSITE" id="PS51257">
    <property type="entry name" value="PROKAR_LIPOPROTEIN"/>
    <property type="match status" value="1"/>
</dbReference>
<evidence type="ECO:0000256" key="2">
    <source>
        <dbReference type="ARBA" id="ARBA00007886"/>
    </source>
</evidence>
<evidence type="ECO:0000259" key="10">
    <source>
        <dbReference type="Pfam" id="PF25198"/>
    </source>
</evidence>
<keyword evidence="4" id="KW-0732">Signal</keyword>
<dbReference type="GO" id="GO:0009847">
    <property type="term" value="P:spore germination"/>
    <property type="evidence" value="ECO:0007669"/>
    <property type="project" value="InterPro"/>
</dbReference>
<dbReference type="NCBIfam" id="TIGR02887">
    <property type="entry name" value="spore_ger_x_C"/>
    <property type="match status" value="1"/>
</dbReference>
<protein>
    <submittedName>
        <fullName evidence="11">Spore gernimation protein KC</fullName>
    </submittedName>
</protein>
<dbReference type="OrthoDB" id="9816067at2"/>
<dbReference type="Proteomes" id="UP000077271">
    <property type="component" value="Unassembled WGS sequence"/>
</dbReference>
<proteinExistence type="inferred from homology"/>
<dbReference type="PANTHER" id="PTHR35789:SF1">
    <property type="entry name" value="SPORE GERMINATION PROTEIN B3"/>
    <property type="match status" value="1"/>
</dbReference>
<dbReference type="InterPro" id="IPR057336">
    <property type="entry name" value="GerAC_N"/>
</dbReference>
<accession>A0A177KT25</accession>
<keyword evidence="7" id="KW-0449">Lipoprotein</keyword>
<evidence type="ECO:0000259" key="9">
    <source>
        <dbReference type="Pfam" id="PF05504"/>
    </source>
</evidence>
<evidence type="ECO:0000256" key="8">
    <source>
        <dbReference type="SAM" id="MobiDB-lite"/>
    </source>
</evidence>
<feature type="domain" description="Spore germination GerAC-like C-terminal" evidence="9">
    <location>
        <begin position="228"/>
        <end position="393"/>
    </location>
</feature>
<dbReference type="EMBL" id="LQWZ01000022">
    <property type="protein sequence ID" value="OAH56503.1"/>
    <property type="molecule type" value="Genomic_DNA"/>
</dbReference>